<proteinExistence type="predicted"/>
<dbReference type="AlphaFoldDB" id="A0A381Z0Z7"/>
<reference evidence="1" key="1">
    <citation type="submission" date="2018-05" db="EMBL/GenBank/DDBJ databases">
        <authorList>
            <person name="Lanie J.A."/>
            <person name="Ng W.-L."/>
            <person name="Kazmierczak K.M."/>
            <person name="Andrzejewski T.M."/>
            <person name="Davidsen T.M."/>
            <person name="Wayne K.J."/>
            <person name="Tettelin H."/>
            <person name="Glass J.I."/>
            <person name="Rusch D."/>
            <person name="Podicherti R."/>
            <person name="Tsui H.-C.T."/>
            <person name="Winkler M.E."/>
        </authorList>
    </citation>
    <scope>NUCLEOTIDE SEQUENCE</scope>
</reference>
<sequence>MEDYKKWEDTNNYVKFLDYVDMQSAIALKNRYEKEFPDYMRRIFIEHEIMYKKTLKMIEPIKLTKSSYFGILERCIENEKEFIYECENENEVDELENLTWNLVISNGWKVYHDGLKIIASPPKKGE</sequence>
<evidence type="ECO:0000313" key="1">
    <source>
        <dbReference type="EMBL" id="SVA82397.1"/>
    </source>
</evidence>
<name>A0A381Z0Z7_9ZZZZ</name>
<gene>
    <name evidence="1" type="ORF">METZ01_LOCUS135251</name>
</gene>
<dbReference type="EMBL" id="UINC01019461">
    <property type="protein sequence ID" value="SVA82397.1"/>
    <property type="molecule type" value="Genomic_DNA"/>
</dbReference>
<protein>
    <submittedName>
        <fullName evidence="1">Uncharacterized protein</fullName>
    </submittedName>
</protein>
<accession>A0A381Z0Z7</accession>
<organism evidence="1">
    <name type="scientific">marine metagenome</name>
    <dbReference type="NCBI Taxonomy" id="408172"/>
    <lineage>
        <taxon>unclassified sequences</taxon>
        <taxon>metagenomes</taxon>
        <taxon>ecological metagenomes</taxon>
    </lineage>
</organism>